<dbReference type="InterPro" id="IPR043769">
    <property type="entry name" value="DUF5715"/>
</dbReference>
<reference evidence="1 2" key="1">
    <citation type="submission" date="2017-09" db="EMBL/GenBank/DDBJ databases">
        <title>Depth-based differentiation of microbial function through sediment-hosted aquifers and enrichment of novel symbionts in the deep terrestrial subsurface.</title>
        <authorList>
            <person name="Probst A.J."/>
            <person name="Ladd B."/>
            <person name="Jarett J.K."/>
            <person name="Geller-Mcgrath D.E."/>
            <person name="Sieber C.M."/>
            <person name="Emerson J.B."/>
            <person name="Anantharaman K."/>
            <person name="Thomas B.C."/>
            <person name="Malmstrom R."/>
            <person name="Stieglmeier M."/>
            <person name="Klingl A."/>
            <person name="Woyke T."/>
            <person name="Ryan C.M."/>
            <person name="Banfield J.F."/>
        </authorList>
    </citation>
    <scope>NUCLEOTIDE SEQUENCE [LARGE SCALE GENOMIC DNA]</scope>
    <source>
        <strain evidence="1">CG10_big_fil_rev_8_21_14_0_10_31_9</strain>
    </source>
</reference>
<gene>
    <name evidence="1" type="ORF">COV23_02155</name>
</gene>
<organism evidence="1 2">
    <name type="scientific">Candidatus Wolfebacteria bacterium CG10_big_fil_rev_8_21_14_0_10_31_9</name>
    <dbReference type="NCBI Taxonomy" id="1975070"/>
    <lineage>
        <taxon>Bacteria</taxon>
        <taxon>Candidatus Wolfeibacteriota</taxon>
    </lineage>
</organism>
<protein>
    <submittedName>
        <fullName evidence="1">Uncharacterized protein</fullName>
    </submittedName>
</protein>
<comment type="caution">
    <text evidence="1">The sequence shown here is derived from an EMBL/GenBank/DDBJ whole genome shotgun (WGS) entry which is preliminary data.</text>
</comment>
<dbReference type="AlphaFoldDB" id="A0A2H0RBT0"/>
<sequence>MENNPNNFDNKKSQIADSYSKGILFDAKTDEEKEELKTLLYGTANATPEELIMVENLYSKERKWWGGVPAYNDLEQIEKDVNSGILQKVESDKNVKLITRFTSGEFKEWPPYLHKETVVMLKNIGEKWRNEMERAGLSDDIQLAITSLIRTKEYQECLIKRGKLALKDSTHTKGQAFDIDGCGYYSNGKPINPRQDEEYKKEYNPKVHELLKEILDEMQSQEVLNYILEFEGTNNQCFHIARNPQNNK</sequence>
<name>A0A2H0RBT0_9BACT</name>
<dbReference type="Gene3D" id="3.30.1380.10">
    <property type="match status" value="1"/>
</dbReference>
<dbReference type="InterPro" id="IPR009045">
    <property type="entry name" value="Zn_M74/Hedgehog-like"/>
</dbReference>
<dbReference type="Pfam" id="PF18979">
    <property type="entry name" value="DUF5715"/>
    <property type="match status" value="1"/>
</dbReference>
<accession>A0A2H0RBT0</accession>
<evidence type="ECO:0000313" key="2">
    <source>
        <dbReference type="Proteomes" id="UP000231602"/>
    </source>
</evidence>
<evidence type="ECO:0000313" key="1">
    <source>
        <dbReference type="EMBL" id="PIR44001.1"/>
    </source>
</evidence>
<dbReference type="Proteomes" id="UP000231602">
    <property type="component" value="Unassembled WGS sequence"/>
</dbReference>
<proteinExistence type="predicted"/>
<dbReference type="EMBL" id="PCXV01000035">
    <property type="protein sequence ID" value="PIR44001.1"/>
    <property type="molecule type" value="Genomic_DNA"/>
</dbReference>